<proteinExistence type="predicted"/>
<dbReference type="GO" id="GO:0004714">
    <property type="term" value="F:transmembrane receptor protein tyrosine kinase activity"/>
    <property type="evidence" value="ECO:0007669"/>
    <property type="project" value="InterPro"/>
</dbReference>
<dbReference type="EC" id="2.7.11.1" evidence="2"/>
<dbReference type="Proteomes" id="UP000053555">
    <property type="component" value="Unassembled WGS sequence"/>
</dbReference>
<evidence type="ECO:0000313" key="2">
    <source>
        <dbReference type="EMBL" id="KHN04385.1"/>
    </source>
</evidence>
<protein>
    <submittedName>
        <fullName evidence="2">Receptor-like protein kinase FERONIA</fullName>
        <ecNumber evidence="2">2.7.11.1</ecNumber>
    </submittedName>
</protein>
<dbReference type="PANTHER" id="PTHR27003">
    <property type="entry name" value="OS07G0166700 PROTEIN"/>
    <property type="match status" value="1"/>
</dbReference>
<dbReference type="InterPro" id="IPR045272">
    <property type="entry name" value="ANXUR1/2-like"/>
</dbReference>
<feature type="signal peptide" evidence="1">
    <location>
        <begin position="1"/>
        <end position="21"/>
    </location>
</feature>
<feature type="chain" id="PRO_5002091517" evidence="1">
    <location>
        <begin position="22"/>
        <end position="174"/>
    </location>
</feature>
<organism evidence="2">
    <name type="scientific">Glycine soja</name>
    <name type="common">Wild soybean</name>
    <dbReference type="NCBI Taxonomy" id="3848"/>
    <lineage>
        <taxon>Eukaryota</taxon>
        <taxon>Viridiplantae</taxon>
        <taxon>Streptophyta</taxon>
        <taxon>Embryophyta</taxon>
        <taxon>Tracheophyta</taxon>
        <taxon>Spermatophyta</taxon>
        <taxon>Magnoliopsida</taxon>
        <taxon>eudicotyledons</taxon>
        <taxon>Gunneridae</taxon>
        <taxon>Pentapetalae</taxon>
        <taxon>rosids</taxon>
        <taxon>fabids</taxon>
        <taxon>Fabales</taxon>
        <taxon>Fabaceae</taxon>
        <taxon>Papilionoideae</taxon>
        <taxon>50 kb inversion clade</taxon>
        <taxon>NPAAA clade</taxon>
        <taxon>indigoferoid/millettioid clade</taxon>
        <taxon>Phaseoleae</taxon>
        <taxon>Glycine</taxon>
        <taxon>Glycine subgen. Soja</taxon>
    </lineage>
</organism>
<dbReference type="EMBL" id="KN669280">
    <property type="protein sequence ID" value="KHN04385.1"/>
    <property type="molecule type" value="Genomic_DNA"/>
</dbReference>
<evidence type="ECO:0000256" key="1">
    <source>
        <dbReference type="SAM" id="SignalP"/>
    </source>
</evidence>
<dbReference type="GO" id="GO:0004674">
    <property type="term" value="F:protein serine/threonine kinase activity"/>
    <property type="evidence" value="ECO:0007669"/>
    <property type="project" value="UniProtKB-EC"/>
</dbReference>
<gene>
    <name evidence="2" type="ORF">glysoja_038027</name>
</gene>
<dbReference type="GO" id="GO:0005886">
    <property type="term" value="C:plasma membrane"/>
    <property type="evidence" value="ECO:0007669"/>
    <property type="project" value="TreeGrafter"/>
</dbReference>
<dbReference type="AlphaFoldDB" id="A0A0B2P574"/>
<dbReference type="PANTHER" id="PTHR27003:SF434">
    <property type="entry name" value="RECEPTOR-LIKE PROTEIN KINASE FERONIA"/>
    <property type="match status" value="1"/>
</dbReference>
<dbReference type="GO" id="GO:0009506">
    <property type="term" value="C:plasmodesma"/>
    <property type="evidence" value="ECO:0007669"/>
    <property type="project" value="TreeGrafter"/>
</dbReference>
<reference evidence="2" key="1">
    <citation type="submission" date="2014-07" db="EMBL/GenBank/DDBJ databases">
        <title>Identification of a novel salt tolerance gene in wild soybean by whole-genome sequencing.</title>
        <authorList>
            <person name="Lam H.-M."/>
            <person name="Qi X."/>
            <person name="Li M.-W."/>
            <person name="Liu X."/>
            <person name="Xie M."/>
            <person name="Ni M."/>
            <person name="Xu X."/>
        </authorList>
    </citation>
    <scope>NUCLEOTIDE SEQUENCE [LARGE SCALE GENOMIC DNA]</scope>
    <source>
        <tissue evidence="2">Root</tissue>
    </source>
</reference>
<accession>A0A0B2P574</accession>
<dbReference type="InterPro" id="IPR011009">
    <property type="entry name" value="Kinase-like_dom_sf"/>
</dbReference>
<keyword evidence="1" id="KW-0732">Signal</keyword>
<keyword evidence="2" id="KW-0418">Kinase</keyword>
<keyword evidence="2" id="KW-0675">Receptor</keyword>
<sequence>MFNPTNFILLYSFTASLTTDAENTKAIFREYVVNMDDSGRLNLSFTPSGSFGYIDPEYYKRKHLTEKFDMYSFGVVLFEVLCARLALICTTESNQESLAYWVRYCYQNGTIEHIVAPECFKMFCEIGMMSCLSGTERSSMNDIVRMLQFALPIFSSQDFFLRDYRPKAVFGESN</sequence>
<name>A0A0B2P574_GLYSO</name>
<keyword evidence="2" id="KW-0808">Transferase</keyword>
<dbReference type="SUPFAM" id="SSF56112">
    <property type="entry name" value="Protein kinase-like (PK-like)"/>
    <property type="match status" value="1"/>
</dbReference>
<dbReference type="Gene3D" id="1.10.510.10">
    <property type="entry name" value="Transferase(Phosphotransferase) domain 1"/>
    <property type="match status" value="1"/>
</dbReference>